<dbReference type="HOGENOM" id="CLU_088965_2_1_6"/>
<dbReference type="Pfam" id="PF00419">
    <property type="entry name" value="Fimbrial"/>
    <property type="match status" value="1"/>
</dbReference>
<evidence type="ECO:0000313" key="3">
    <source>
        <dbReference type="EMBL" id="EFE07614.1"/>
    </source>
</evidence>
<organism evidence="3 4">
    <name type="scientific">Citrobacter youngae ATCC 29220</name>
    <dbReference type="NCBI Taxonomy" id="500640"/>
    <lineage>
        <taxon>Bacteria</taxon>
        <taxon>Pseudomonadati</taxon>
        <taxon>Pseudomonadota</taxon>
        <taxon>Gammaproteobacteria</taxon>
        <taxon>Enterobacterales</taxon>
        <taxon>Enterobacteriaceae</taxon>
        <taxon>Citrobacter</taxon>
        <taxon>Citrobacter freundii complex</taxon>
    </lineage>
</organism>
<dbReference type="Gene3D" id="2.60.40.1090">
    <property type="entry name" value="Fimbrial-type adhesion domain"/>
    <property type="match status" value="1"/>
</dbReference>
<name>D4BFD5_9ENTR</name>
<gene>
    <name evidence="3" type="ORF">CIT292_09502</name>
</gene>
<dbReference type="InterPro" id="IPR036937">
    <property type="entry name" value="Adhesion_dom_fimbrial_sf"/>
</dbReference>
<feature type="chain" id="PRO_5003054122" evidence="1">
    <location>
        <begin position="29"/>
        <end position="207"/>
    </location>
</feature>
<dbReference type="InterPro" id="IPR008966">
    <property type="entry name" value="Adhesion_dom_sf"/>
</dbReference>
<dbReference type="AlphaFoldDB" id="D4BFD5"/>
<dbReference type="PANTHER" id="PTHR33420:SF10">
    <property type="entry name" value="FIMBRIAE MAJOR SUBUNIT"/>
    <property type="match status" value="1"/>
</dbReference>
<dbReference type="GO" id="GO:0009289">
    <property type="term" value="C:pilus"/>
    <property type="evidence" value="ECO:0007669"/>
    <property type="project" value="InterPro"/>
</dbReference>
<dbReference type="InterPro" id="IPR050263">
    <property type="entry name" value="Bact_Fimbrial_Adh_Pro"/>
</dbReference>
<sequence length="207" mass="21424">MDIIMSMKKLTVAAAAIVVALSSASVFAEDDAPVLGTDVGLITFDGAVTDSTCKITTNNGVDASNITITLPVVKKADVELASIDTGVGSKEFELNLSDCPDGMTAASAVFTSQQFAELSNGTLKADPTVSGHAENVSLALYNNSTANTDRIQVGLPDNNTQVATVTGGVGQLAYRVAYVPSADWVKNTNDITSGKVSSNATFTMTYE</sequence>
<dbReference type="PANTHER" id="PTHR33420">
    <property type="entry name" value="FIMBRIAL SUBUNIT ELFA-RELATED"/>
    <property type="match status" value="1"/>
</dbReference>
<feature type="domain" description="Fimbrial-type adhesion" evidence="2">
    <location>
        <begin position="42"/>
        <end position="206"/>
    </location>
</feature>
<comment type="caution">
    <text evidence="3">The sequence shown here is derived from an EMBL/GenBank/DDBJ whole genome shotgun (WGS) entry which is preliminary data.</text>
</comment>
<dbReference type="GO" id="GO:0043709">
    <property type="term" value="P:cell adhesion involved in single-species biofilm formation"/>
    <property type="evidence" value="ECO:0007669"/>
    <property type="project" value="TreeGrafter"/>
</dbReference>
<keyword evidence="1" id="KW-0732">Signal</keyword>
<dbReference type="Proteomes" id="UP000003880">
    <property type="component" value="Unassembled WGS sequence"/>
</dbReference>
<dbReference type="eggNOG" id="COG3539">
    <property type="taxonomic scope" value="Bacteria"/>
</dbReference>
<dbReference type="SUPFAM" id="SSF49401">
    <property type="entry name" value="Bacterial adhesins"/>
    <property type="match status" value="1"/>
</dbReference>
<evidence type="ECO:0000313" key="4">
    <source>
        <dbReference type="Proteomes" id="UP000003880"/>
    </source>
</evidence>
<dbReference type="EMBL" id="ABWL02000016">
    <property type="protein sequence ID" value="EFE07614.1"/>
    <property type="molecule type" value="Genomic_DNA"/>
</dbReference>
<evidence type="ECO:0000256" key="1">
    <source>
        <dbReference type="SAM" id="SignalP"/>
    </source>
</evidence>
<evidence type="ECO:0000259" key="2">
    <source>
        <dbReference type="Pfam" id="PF00419"/>
    </source>
</evidence>
<feature type="signal peptide" evidence="1">
    <location>
        <begin position="1"/>
        <end position="28"/>
    </location>
</feature>
<proteinExistence type="predicted"/>
<reference evidence="3 4" key="1">
    <citation type="submission" date="2010-02" db="EMBL/GenBank/DDBJ databases">
        <authorList>
            <person name="Weinstock G."/>
            <person name="Sodergren E."/>
            <person name="Clifton S."/>
            <person name="Fulton L."/>
            <person name="Fulton B."/>
            <person name="Courtney L."/>
            <person name="Fronick C."/>
            <person name="Harrison M."/>
            <person name="Strong C."/>
            <person name="Farmer C."/>
            <person name="Delahaunty K."/>
            <person name="Markovic C."/>
            <person name="Hall O."/>
            <person name="Minx P."/>
            <person name="Tomlinson C."/>
            <person name="Mitreva M."/>
            <person name="Nelson J."/>
            <person name="Hou S."/>
            <person name="Wollam A."/>
            <person name="Pepin K.H."/>
            <person name="Johnson M."/>
            <person name="Bhonagiri V."/>
            <person name="Zhang X."/>
            <person name="Suruliraj S."/>
            <person name="Warren W."/>
            <person name="Chinwalla A."/>
            <person name="Mardis E.R."/>
            <person name="Wilson R.K."/>
        </authorList>
    </citation>
    <scope>NUCLEOTIDE SEQUENCE [LARGE SCALE GENOMIC DNA]</scope>
    <source>
        <strain evidence="3 4">ATCC 29220</strain>
    </source>
</reference>
<protein>
    <submittedName>
        <fullName evidence="3">Fimbrial protein</fullName>
    </submittedName>
</protein>
<accession>D4BFD5</accession>
<dbReference type="InterPro" id="IPR000259">
    <property type="entry name" value="Adhesion_dom_fimbrial"/>
</dbReference>